<evidence type="ECO:0000256" key="7">
    <source>
        <dbReference type="SAM" id="MobiDB-lite"/>
    </source>
</evidence>
<gene>
    <name evidence="10" type="ORF">GA0070614_5931</name>
</gene>
<name>A0A1C5K1N4_9ACTN</name>
<organism evidence="10 11">
    <name type="scientific">Micromonospora coxensis</name>
    <dbReference type="NCBI Taxonomy" id="356852"/>
    <lineage>
        <taxon>Bacteria</taxon>
        <taxon>Bacillati</taxon>
        <taxon>Actinomycetota</taxon>
        <taxon>Actinomycetes</taxon>
        <taxon>Micromonosporales</taxon>
        <taxon>Micromonosporaceae</taxon>
        <taxon>Micromonospora</taxon>
    </lineage>
</organism>
<evidence type="ECO:0000256" key="5">
    <source>
        <dbReference type="ARBA" id="ARBA00023049"/>
    </source>
</evidence>
<dbReference type="GO" id="GO:0046872">
    <property type="term" value="F:metal ion binding"/>
    <property type="evidence" value="ECO:0007669"/>
    <property type="project" value="UniProtKB-KW"/>
</dbReference>
<evidence type="ECO:0000256" key="4">
    <source>
        <dbReference type="ARBA" id="ARBA00022833"/>
    </source>
</evidence>
<keyword evidence="8" id="KW-0812">Transmembrane</keyword>
<keyword evidence="8" id="KW-0472">Membrane</keyword>
<dbReference type="AlphaFoldDB" id="A0A1C5K1N4"/>
<dbReference type="Gene3D" id="3.30.2010.10">
    <property type="entry name" value="Metalloproteases ('zincins'), catalytic domain"/>
    <property type="match status" value="1"/>
</dbReference>
<keyword evidence="5 6" id="KW-0482">Metalloprotease</keyword>
<accession>A0A1C5K1N4</accession>
<dbReference type="InterPro" id="IPR052173">
    <property type="entry name" value="Beta-lactam_resp_regulator"/>
</dbReference>
<feature type="region of interest" description="Disordered" evidence="7">
    <location>
        <begin position="305"/>
        <end position="335"/>
    </location>
</feature>
<reference evidence="11" key="1">
    <citation type="submission" date="2016-06" db="EMBL/GenBank/DDBJ databases">
        <authorList>
            <person name="Varghese N."/>
            <person name="Submissions Spin"/>
        </authorList>
    </citation>
    <scope>NUCLEOTIDE SEQUENCE [LARGE SCALE GENOMIC DNA]</scope>
    <source>
        <strain evidence="11">DSM 45161</strain>
    </source>
</reference>
<dbReference type="Proteomes" id="UP000198215">
    <property type="component" value="Chromosome I"/>
</dbReference>
<dbReference type="EMBL" id="LT607753">
    <property type="protein sequence ID" value="SCG76491.1"/>
    <property type="molecule type" value="Genomic_DNA"/>
</dbReference>
<comment type="cofactor">
    <cofactor evidence="6">
        <name>Zn(2+)</name>
        <dbReference type="ChEBI" id="CHEBI:29105"/>
    </cofactor>
    <text evidence="6">Binds 1 zinc ion per subunit.</text>
</comment>
<evidence type="ECO:0000313" key="11">
    <source>
        <dbReference type="Proteomes" id="UP000198215"/>
    </source>
</evidence>
<keyword evidence="1 6" id="KW-0645">Protease</keyword>
<proteinExistence type="inferred from homology"/>
<dbReference type="OrthoDB" id="9785340at2"/>
<evidence type="ECO:0000256" key="8">
    <source>
        <dbReference type="SAM" id="Phobius"/>
    </source>
</evidence>
<evidence type="ECO:0000256" key="1">
    <source>
        <dbReference type="ARBA" id="ARBA00022670"/>
    </source>
</evidence>
<evidence type="ECO:0000313" key="10">
    <source>
        <dbReference type="EMBL" id="SCG76491.1"/>
    </source>
</evidence>
<keyword evidence="2" id="KW-0479">Metal-binding</keyword>
<sequence>MTSLMLLGWAAVVVALARPALTAPRLASLPRLTIGLWLGAELSVTVAVLTAGLLVAVPPAALAAGLAGIIAACAQALASLGAPNGTLAVIALLATTVLAARLATSLAMTFAGARRWRRRHLAALMPLADTDAGDGWTLIEHATPVVYCLPGRPGQVVVTSAARDALTADEFAAVLRHERAHLRGRHHVLVALAVAFHRALPGLAMAGTAEAEIRRLVEHLADDRASERHGRHAVATAIVQLADRSPQHALGAGTGAVDRVRRMLAPPVRPRALHRLVAAGALGLLLAGPPTVAVASAGLTVHDATCSHSPSPADEPGATGVAAGAEPGAETSSQE</sequence>
<dbReference type="PANTHER" id="PTHR34978:SF3">
    <property type="entry name" value="SLR0241 PROTEIN"/>
    <property type="match status" value="1"/>
</dbReference>
<dbReference type="InterPro" id="IPR001915">
    <property type="entry name" value="Peptidase_M48"/>
</dbReference>
<keyword evidence="3 6" id="KW-0378">Hydrolase</keyword>
<feature type="transmembrane region" description="Helical" evidence="8">
    <location>
        <begin position="62"/>
        <end position="82"/>
    </location>
</feature>
<evidence type="ECO:0000256" key="2">
    <source>
        <dbReference type="ARBA" id="ARBA00022723"/>
    </source>
</evidence>
<evidence type="ECO:0000256" key="6">
    <source>
        <dbReference type="RuleBase" id="RU003983"/>
    </source>
</evidence>
<feature type="domain" description="Peptidase M48" evidence="9">
    <location>
        <begin position="151"/>
        <end position="193"/>
    </location>
</feature>
<dbReference type="Pfam" id="PF01435">
    <property type="entry name" value="Peptidase_M48"/>
    <property type="match status" value="1"/>
</dbReference>
<dbReference type="GO" id="GO:0004222">
    <property type="term" value="F:metalloendopeptidase activity"/>
    <property type="evidence" value="ECO:0007669"/>
    <property type="project" value="InterPro"/>
</dbReference>
<keyword evidence="11" id="KW-1185">Reference proteome</keyword>
<keyword evidence="8" id="KW-1133">Transmembrane helix</keyword>
<feature type="transmembrane region" description="Helical" evidence="8">
    <location>
        <begin position="32"/>
        <end position="55"/>
    </location>
</feature>
<dbReference type="GO" id="GO:0006508">
    <property type="term" value="P:proteolysis"/>
    <property type="evidence" value="ECO:0007669"/>
    <property type="project" value="UniProtKB-KW"/>
</dbReference>
<protein>
    <submittedName>
        <fullName evidence="10">Zn-dependent protease with chaperone function</fullName>
    </submittedName>
</protein>
<comment type="similarity">
    <text evidence="6">Belongs to the peptidase M48 family.</text>
</comment>
<feature type="transmembrane region" description="Helical" evidence="8">
    <location>
        <begin position="88"/>
        <end position="111"/>
    </location>
</feature>
<dbReference type="CDD" id="cd07326">
    <property type="entry name" value="M56_BlaR1_MecR1_like"/>
    <property type="match status" value="1"/>
</dbReference>
<evidence type="ECO:0000256" key="3">
    <source>
        <dbReference type="ARBA" id="ARBA00022801"/>
    </source>
</evidence>
<dbReference type="PANTHER" id="PTHR34978">
    <property type="entry name" value="POSSIBLE SENSOR-TRANSDUCER PROTEIN BLAR"/>
    <property type="match status" value="1"/>
</dbReference>
<dbReference type="RefSeq" id="WP_088978973.1">
    <property type="nucleotide sequence ID" value="NZ_LT607753.1"/>
</dbReference>
<evidence type="ECO:0000259" key="9">
    <source>
        <dbReference type="Pfam" id="PF01435"/>
    </source>
</evidence>
<keyword evidence="4 6" id="KW-0862">Zinc</keyword>